<dbReference type="EMBL" id="KZ857645">
    <property type="protein sequence ID" value="RDX39800.1"/>
    <property type="molecule type" value="Genomic_DNA"/>
</dbReference>
<gene>
    <name evidence="3" type="ORF">OH76DRAFT_525330</name>
</gene>
<dbReference type="AlphaFoldDB" id="A0A371CHQ4"/>
<feature type="region of interest" description="Disordered" evidence="1">
    <location>
        <begin position="103"/>
        <end position="132"/>
    </location>
</feature>
<evidence type="ECO:0000256" key="1">
    <source>
        <dbReference type="SAM" id="MobiDB-lite"/>
    </source>
</evidence>
<feature type="chain" id="PRO_5016935887" evidence="2">
    <location>
        <begin position="21"/>
        <end position="166"/>
    </location>
</feature>
<organism evidence="3 4">
    <name type="scientific">Lentinus brumalis</name>
    <dbReference type="NCBI Taxonomy" id="2498619"/>
    <lineage>
        <taxon>Eukaryota</taxon>
        <taxon>Fungi</taxon>
        <taxon>Dikarya</taxon>
        <taxon>Basidiomycota</taxon>
        <taxon>Agaricomycotina</taxon>
        <taxon>Agaricomycetes</taxon>
        <taxon>Polyporales</taxon>
        <taxon>Polyporaceae</taxon>
        <taxon>Lentinus</taxon>
    </lineage>
</organism>
<sequence>MAKWRGRNAVLLCFARRTRARVLDVAGHGQRAVCRCAACSSELLPSRLDVRRLYTGKPGHSVSGQTKRQAGQSRRRFSSVSRSRFWRDILRSSCSVRGGLELDGIASTQPRPHSASSQGPPGDGSKATHRPLACCDPEAASARCEKADEARRARSAVLHASRGILA</sequence>
<accession>A0A371CHQ4</accession>
<keyword evidence="4" id="KW-1185">Reference proteome</keyword>
<reference evidence="3 4" key="1">
    <citation type="journal article" date="2018" name="Biotechnol. Biofuels">
        <title>Integrative visual omics of the white-rot fungus Polyporus brumalis exposes the biotechnological potential of its oxidative enzymes for delignifying raw plant biomass.</title>
        <authorList>
            <person name="Miyauchi S."/>
            <person name="Rancon A."/>
            <person name="Drula E."/>
            <person name="Hage H."/>
            <person name="Chaduli D."/>
            <person name="Favel A."/>
            <person name="Grisel S."/>
            <person name="Henrissat B."/>
            <person name="Herpoel-Gimbert I."/>
            <person name="Ruiz-Duenas F.J."/>
            <person name="Chevret D."/>
            <person name="Hainaut M."/>
            <person name="Lin J."/>
            <person name="Wang M."/>
            <person name="Pangilinan J."/>
            <person name="Lipzen A."/>
            <person name="Lesage-Meessen L."/>
            <person name="Navarro D."/>
            <person name="Riley R."/>
            <person name="Grigoriev I.V."/>
            <person name="Zhou S."/>
            <person name="Raouche S."/>
            <person name="Rosso M.N."/>
        </authorList>
    </citation>
    <scope>NUCLEOTIDE SEQUENCE [LARGE SCALE GENOMIC DNA]</scope>
    <source>
        <strain evidence="3 4">BRFM 1820</strain>
    </source>
</reference>
<feature type="signal peptide" evidence="2">
    <location>
        <begin position="1"/>
        <end position="20"/>
    </location>
</feature>
<evidence type="ECO:0000313" key="3">
    <source>
        <dbReference type="EMBL" id="RDX39800.1"/>
    </source>
</evidence>
<evidence type="ECO:0000313" key="4">
    <source>
        <dbReference type="Proteomes" id="UP000256964"/>
    </source>
</evidence>
<feature type="compositionally biased region" description="Polar residues" evidence="1">
    <location>
        <begin position="106"/>
        <end position="119"/>
    </location>
</feature>
<evidence type="ECO:0000256" key="2">
    <source>
        <dbReference type="SAM" id="SignalP"/>
    </source>
</evidence>
<protein>
    <submittedName>
        <fullName evidence="3">Uncharacterized protein</fullName>
    </submittedName>
</protein>
<feature type="region of interest" description="Disordered" evidence="1">
    <location>
        <begin position="54"/>
        <end position="81"/>
    </location>
</feature>
<proteinExistence type="predicted"/>
<feature type="compositionally biased region" description="Polar residues" evidence="1">
    <location>
        <begin position="62"/>
        <end position="72"/>
    </location>
</feature>
<keyword evidence="2" id="KW-0732">Signal</keyword>
<dbReference type="Proteomes" id="UP000256964">
    <property type="component" value="Unassembled WGS sequence"/>
</dbReference>
<name>A0A371CHQ4_9APHY</name>